<proteinExistence type="inferred from homology"/>
<evidence type="ECO:0000256" key="7">
    <source>
        <dbReference type="ARBA" id="ARBA00022840"/>
    </source>
</evidence>
<evidence type="ECO:0000256" key="10">
    <source>
        <dbReference type="ARBA" id="ARBA00023455"/>
    </source>
</evidence>
<dbReference type="GO" id="GO:0016887">
    <property type="term" value="F:ATP hydrolysis activity"/>
    <property type="evidence" value="ECO:0007669"/>
    <property type="project" value="InterPro"/>
</dbReference>
<dbReference type="PANTHER" id="PTHR43394">
    <property type="entry name" value="ATP-DEPENDENT PERMEASE MDL1, MITOCHONDRIAL"/>
    <property type="match status" value="1"/>
</dbReference>
<feature type="transmembrane region" description="Helical" evidence="11">
    <location>
        <begin position="43"/>
        <end position="65"/>
    </location>
</feature>
<dbReference type="InterPro" id="IPR036640">
    <property type="entry name" value="ABC1_TM_sf"/>
</dbReference>
<dbReference type="GO" id="GO:0005886">
    <property type="term" value="C:plasma membrane"/>
    <property type="evidence" value="ECO:0007669"/>
    <property type="project" value="UniProtKB-SubCell"/>
</dbReference>
<keyword evidence="7 14" id="KW-0067">ATP-binding</keyword>
<keyword evidence="3" id="KW-1003">Cell membrane</keyword>
<dbReference type="Pfam" id="PF00005">
    <property type="entry name" value="ABC_tran"/>
    <property type="match status" value="1"/>
</dbReference>
<feature type="transmembrane region" description="Helical" evidence="11">
    <location>
        <begin position="269"/>
        <end position="292"/>
    </location>
</feature>
<dbReference type="PROSITE" id="PS50893">
    <property type="entry name" value="ABC_TRANSPORTER_2"/>
    <property type="match status" value="1"/>
</dbReference>
<dbReference type="FunFam" id="3.40.50.300:FF:000221">
    <property type="entry name" value="Multidrug ABC transporter ATP-binding protein"/>
    <property type="match status" value="1"/>
</dbReference>
<evidence type="ECO:0000313" key="15">
    <source>
        <dbReference type="Proteomes" id="UP000502035"/>
    </source>
</evidence>
<feature type="transmembrane region" description="Helical" evidence="11">
    <location>
        <begin position="77"/>
        <end position="105"/>
    </location>
</feature>
<keyword evidence="15" id="KW-1185">Reference proteome</keyword>
<dbReference type="PROSITE" id="PS50929">
    <property type="entry name" value="ABC_TM1F"/>
    <property type="match status" value="1"/>
</dbReference>
<dbReference type="CDD" id="cd18550">
    <property type="entry name" value="ABC_6TM_exporter_like"/>
    <property type="match status" value="1"/>
</dbReference>
<evidence type="ECO:0000256" key="4">
    <source>
        <dbReference type="ARBA" id="ARBA00022519"/>
    </source>
</evidence>
<evidence type="ECO:0000256" key="2">
    <source>
        <dbReference type="ARBA" id="ARBA00022448"/>
    </source>
</evidence>
<keyword evidence="4" id="KW-0997">Cell inner membrane</keyword>
<feature type="transmembrane region" description="Helical" evidence="11">
    <location>
        <begin position="167"/>
        <end position="197"/>
    </location>
</feature>
<keyword evidence="8 11" id="KW-1133">Transmembrane helix</keyword>
<keyword evidence="5 11" id="KW-0812">Transmembrane</keyword>
<dbReference type="Gene3D" id="3.40.50.300">
    <property type="entry name" value="P-loop containing nucleotide triphosphate hydrolases"/>
    <property type="match status" value="1"/>
</dbReference>
<dbReference type="Pfam" id="PF00664">
    <property type="entry name" value="ABC_membrane"/>
    <property type="match status" value="1"/>
</dbReference>
<dbReference type="KEGG" id="npi:G7071_15370"/>
<evidence type="ECO:0000256" key="6">
    <source>
        <dbReference type="ARBA" id="ARBA00022741"/>
    </source>
</evidence>
<feature type="domain" description="ABC transporter" evidence="12">
    <location>
        <begin position="381"/>
        <end position="616"/>
    </location>
</feature>
<dbReference type="EMBL" id="CP049866">
    <property type="protein sequence ID" value="QIK77466.1"/>
    <property type="molecule type" value="Genomic_DNA"/>
</dbReference>
<dbReference type="Proteomes" id="UP000502035">
    <property type="component" value="Chromosome"/>
</dbReference>
<evidence type="ECO:0000259" key="13">
    <source>
        <dbReference type="PROSITE" id="PS50929"/>
    </source>
</evidence>
<dbReference type="SMART" id="SM00382">
    <property type="entry name" value="AAA"/>
    <property type="match status" value="1"/>
</dbReference>
<comment type="subcellular location">
    <subcellularLocation>
        <location evidence="1">Cell inner membrane</location>
        <topology evidence="1">Multi-pass membrane protein</topology>
    </subcellularLocation>
</comment>
<comment type="similarity">
    <text evidence="10">Belongs to the ABC transporter superfamily. Siderophore-Fe(3+) uptake transporter (SIUT) (TC 3.A.1.21) family.</text>
</comment>
<evidence type="ECO:0000259" key="12">
    <source>
        <dbReference type="PROSITE" id="PS50893"/>
    </source>
</evidence>
<evidence type="ECO:0000256" key="5">
    <source>
        <dbReference type="ARBA" id="ARBA00022692"/>
    </source>
</evidence>
<name>A0A6G7YL78_9ACTN</name>
<dbReference type="InterPro" id="IPR003593">
    <property type="entry name" value="AAA+_ATPase"/>
</dbReference>
<keyword evidence="6" id="KW-0547">Nucleotide-binding</keyword>
<dbReference type="AlphaFoldDB" id="A0A6G7YL78"/>
<reference evidence="14 15" key="1">
    <citation type="submission" date="2020-03" db="EMBL/GenBank/DDBJ databases">
        <title>Nocardioides sp. nov., isolated from fish.</title>
        <authorList>
            <person name="Hyun D.-W."/>
            <person name="Bae J.-W."/>
        </authorList>
    </citation>
    <scope>NUCLEOTIDE SEQUENCE [LARGE SCALE GENOMIC DNA]</scope>
    <source>
        <strain evidence="14 15">HDW12A</strain>
    </source>
</reference>
<dbReference type="InterPro" id="IPR039421">
    <property type="entry name" value="Type_1_exporter"/>
</dbReference>
<dbReference type="GO" id="GO:0015421">
    <property type="term" value="F:ABC-type oligopeptide transporter activity"/>
    <property type="evidence" value="ECO:0007669"/>
    <property type="project" value="TreeGrafter"/>
</dbReference>
<dbReference type="SUPFAM" id="SSF52540">
    <property type="entry name" value="P-loop containing nucleoside triphosphate hydrolases"/>
    <property type="match status" value="1"/>
</dbReference>
<feature type="domain" description="ABC transmembrane type-1" evidence="13">
    <location>
        <begin position="48"/>
        <end position="329"/>
    </location>
</feature>
<protein>
    <submittedName>
        <fullName evidence="14">ABC transporter ATP-binding protein</fullName>
    </submittedName>
</protein>
<dbReference type="InterPro" id="IPR011527">
    <property type="entry name" value="ABC1_TM_dom"/>
</dbReference>
<dbReference type="Gene3D" id="1.20.1560.10">
    <property type="entry name" value="ABC transporter type 1, transmembrane domain"/>
    <property type="match status" value="1"/>
</dbReference>
<dbReference type="PROSITE" id="PS00211">
    <property type="entry name" value="ABC_TRANSPORTER_1"/>
    <property type="match status" value="1"/>
</dbReference>
<evidence type="ECO:0000256" key="11">
    <source>
        <dbReference type="SAM" id="Phobius"/>
    </source>
</evidence>
<evidence type="ECO:0000256" key="8">
    <source>
        <dbReference type="ARBA" id="ARBA00022989"/>
    </source>
</evidence>
<dbReference type="InterPro" id="IPR003439">
    <property type="entry name" value="ABC_transporter-like_ATP-bd"/>
</dbReference>
<keyword evidence="9 11" id="KW-0472">Membrane</keyword>
<dbReference type="InterPro" id="IPR027417">
    <property type="entry name" value="P-loop_NTPase"/>
</dbReference>
<dbReference type="SUPFAM" id="SSF90123">
    <property type="entry name" value="ABC transporter transmembrane region"/>
    <property type="match status" value="1"/>
</dbReference>
<accession>A0A6G7YL78</accession>
<dbReference type="GO" id="GO:0005524">
    <property type="term" value="F:ATP binding"/>
    <property type="evidence" value="ECO:0007669"/>
    <property type="project" value="UniProtKB-KW"/>
</dbReference>
<gene>
    <name evidence="14" type="ORF">G7071_15370</name>
</gene>
<dbReference type="InterPro" id="IPR017871">
    <property type="entry name" value="ABC_transporter-like_CS"/>
</dbReference>
<evidence type="ECO:0000256" key="3">
    <source>
        <dbReference type="ARBA" id="ARBA00022475"/>
    </source>
</evidence>
<dbReference type="PANTHER" id="PTHR43394:SF1">
    <property type="entry name" value="ATP-BINDING CASSETTE SUB-FAMILY B MEMBER 10, MITOCHONDRIAL"/>
    <property type="match status" value="1"/>
</dbReference>
<evidence type="ECO:0000313" key="14">
    <source>
        <dbReference type="EMBL" id="QIK77466.1"/>
    </source>
</evidence>
<keyword evidence="2" id="KW-0813">Transport</keyword>
<evidence type="ECO:0000256" key="1">
    <source>
        <dbReference type="ARBA" id="ARBA00004429"/>
    </source>
</evidence>
<evidence type="ECO:0000256" key="9">
    <source>
        <dbReference type="ARBA" id="ARBA00023136"/>
    </source>
</evidence>
<organism evidence="14 15">
    <name type="scientific">Nocardioides piscis</name>
    <dbReference type="NCBI Taxonomy" id="2714938"/>
    <lineage>
        <taxon>Bacteria</taxon>
        <taxon>Bacillati</taxon>
        <taxon>Actinomycetota</taxon>
        <taxon>Actinomycetes</taxon>
        <taxon>Propionibacteriales</taxon>
        <taxon>Nocardioidaceae</taxon>
        <taxon>Nocardioides</taxon>
    </lineage>
</organism>
<sequence length="625" mass="67083">MMGPGGGGPPWRHLRSDRTVVEERIERQTVRRVLSFARPHRKAITAFLVVTIVDAGLVVLPPLLLQRIVDDGITSGDVSLVAWLAGAIAVVAVLTAGLGLVGGYLSSRIGEGLIFDLRTQVFAHVQRQSLAFFTRTQTGALVSRLNNDVIGAQRAFTSTLSGTVSNVISAVVVGITMLALSWQVTLVCLLLFPLLLLTSRWVSNRLAGLTRQQMDGNADLGNAMTERFNVGGAMLLKLFGRRETEDRNYAAKAAVVRDLGVRISLLTRVFFAAMTLLPSLATALVYGIGGYLAIKGELSVGTLVALGILLLRLLGPLQGLSNVRIDVMTALVSFDRVFELLDLPSLVKEKPDAQVLPASASSLEFEHVDFTYPSAEDVSLQSLETIARTETRPSGQVLTDVTFTAEPGQMIAMVGPSGAGKTTVTHLVARLYDATSGTVRVGGVDVRDVTLESLAGVVGYVTQDAHMFHDTIRANLLYARPDATDDQVWTALEAAQIASLVRALPDGLDTVVGDRGYRLSGGERQRIAIARLLLKAPSIVVLDEATAHLDSESEAAVQRALDAALASRTSLVIAHRLSTVRNADLILVLEEGRVVQRGTHTELLAQGGLYRTLHDTQFRDDVPVA</sequence>